<name>A0A3M8C7V6_9BACL</name>
<dbReference type="Gene3D" id="3.90.76.10">
    <property type="entry name" value="Dipeptide-binding Protein, Domain 1"/>
    <property type="match status" value="1"/>
</dbReference>
<dbReference type="InterPro" id="IPR000914">
    <property type="entry name" value="SBP_5_dom"/>
</dbReference>
<evidence type="ECO:0000256" key="3">
    <source>
        <dbReference type="ARBA" id="ARBA00022448"/>
    </source>
</evidence>
<evidence type="ECO:0000256" key="6">
    <source>
        <dbReference type="SAM" id="MobiDB-lite"/>
    </source>
</evidence>
<comment type="subcellular location">
    <subcellularLocation>
        <location evidence="1">Cell envelope</location>
    </subcellularLocation>
</comment>
<accession>A0A3M8C7V6</accession>
<dbReference type="SUPFAM" id="SSF53850">
    <property type="entry name" value="Periplasmic binding protein-like II"/>
    <property type="match status" value="1"/>
</dbReference>
<protein>
    <submittedName>
        <fullName evidence="9">Peptide ABC transporter substrate-binding protein</fullName>
    </submittedName>
</protein>
<evidence type="ECO:0000256" key="1">
    <source>
        <dbReference type="ARBA" id="ARBA00004196"/>
    </source>
</evidence>
<dbReference type="PIRSF" id="PIRSF002741">
    <property type="entry name" value="MppA"/>
    <property type="match status" value="1"/>
</dbReference>
<keyword evidence="4 7" id="KW-0732">Signal</keyword>
<dbReference type="OrthoDB" id="9801912at2"/>
<gene>
    <name evidence="9" type="ORF">EDM52_15510</name>
</gene>
<evidence type="ECO:0000313" key="10">
    <source>
        <dbReference type="Proteomes" id="UP000282028"/>
    </source>
</evidence>
<dbReference type="Gene3D" id="3.10.105.10">
    <property type="entry name" value="Dipeptide-binding Protein, Domain 3"/>
    <property type="match status" value="1"/>
</dbReference>
<dbReference type="PROSITE" id="PS51257">
    <property type="entry name" value="PROKAR_LIPOPROTEIN"/>
    <property type="match status" value="1"/>
</dbReference>
<dbReference type="CDD" id="cd08504">
    <property type="entry name" value="PBP2_OppA"/>
    <property type="match status" value="1"/>
</dbReference>
<comment type="caution">
    <text evidence="9">The sequence shown here is derived from an EMBL/GenBank/DDBJ whole genome shotgun (WGS) entry which is preliminary data.</text>
</comment>
<dbReference type="PANTHER" id="PTHR30290">
    <property type="entry name" value="PERIPLASMIC BINDING COMPONENT OF ABC TRANSPORTER"/>
    <property type="match status" value="1"/>
</dbReference>
<dbReference type="Pfam" id="PF00496">
    <property type="entry name" value="SBP_bac_5"/>
    <property type="match status" value="1"/>
</dbReference>
<organism evidence="9 10">
    <name type="scientific">Brevibacillus invocatus</name>
    <dbReference type="NCBI Taxonomy" id="173959"/>
    <lineage>
        <taxon>Bacteria</taxon>
        <taxon>Bacillati</taxon>
        <taxon>Bacillota</taxon>
        <taxon>Bacilli</taxon>
        <taxon>Bacillales</taxon>
        <taxon>Paenibacillaceae</taxon>
        <taxon>Brevibacillus</taxon>
    </lineage>
</organism>
<comment type="similarity">
    <text evidence="2">Belongs to the bacterial solute-binding protein 5 family.</text>
</comment>
<feature type="compositionally biased region" description="Polar residues" evidence="6">
    <location>
        <begin position="32"/>
        <end position="49"/>
    </location>
</feature>
<evidence type="ECO:0000256" key="4">
    <source>
        <dbReference type="ARBA" id="ARBA00022729"/>
    </source>
</evidence>
<dbReference type="FunFam" id="3.10.105.10:FF:000001">
    <property type="entry name" value="Oligopeptide ABC transporter, oligopeptide-binding protein"/>
    <property type="match status" value="1"/>
</dbReference>
<dbReference type="Gene3D" id="3.40.190.10">
    <property type="entry name" value="Periplasmic binding protein-like II"/>
    <property type="match status" value="1"/>
</dbReference>
<dbReference type="Proteomes" id="UP000282028">
    <property type="component" value="Unassembled WGS sequence"/>
</dbReference>
<evidence type="ECO:0000256" key="7">
    <source>
        <dbReference type="SAM" id="SignalP"/>
    </source>
</evidence>
<evidence type="ECO:0000313" key="9">
    <source>
        <dbReference type="EMBL" id="RNB71641.1"/>
    </source>
</evidence>
<keyword evidence="5" id="KW-0571">Peptide transport</keyword>
<feature type="signal peptide" evidence="7">
    <location>
        <begin position="1"/>
        <end position="20"/>
    </location>
</feature>
<keyword evidence="5" id="KW-0653">Protein transport</keyword>
<proteinExistence type="inferred from homology"/>
<feature type="region of interest" description="Disordered" evidence="6">
    <location>
        <begin position="23"/>
        <end position="54"/>
    </location>
</feature>
<evidence type="ECO:0000259" key="8">
    <source>
        <dbReference type="Pfam" id="PF00496"/>
    </source>
</evidence>
<feature type="domain" description="Solute-binding protein family 5" evidence="8">
    <location>
        <begin position="100"/>
        <end position="477"/>
    </location>
</feature>
<evidence type="ECO:0000256" key="5">
    <source>
        <dbReference type="ARBA" id="ARBA00022856"/>
    </source>
</evidence>
<dbReference type="EMBL" id="RHHR01000028">
    <property type="protein sequence ID" value="RNB71641.1"/>
    <property type="molecule type" value="Genomic_DNA"/>
</dbReference>
<evidence type="ECO:0000256" key="2">
    <source>
        <dbReference type="ARBA" id="ARBA00005695"/>
    </source>
</evidence>
<dbReference type="GO" id="GO:1904680">
    <property type="term" value="F:peptide transmembrane transporter activity"/>
    <property type="evidence" value="ECO:0007669"/>
    <property type="project" value="TreeGrafter"/>
</dbReference>
<dbReference type="InterPro" id="IPR030678">
    <property type="entry name" value="Peptide/Ni-bd"/>
</dbReference>
<dbReference type="GO" id="GO:0043190">
    <property type="term" value="C:ATP-binding cassette (ABC) transporter complex"/>
    <property type="evidence" value="ECO:0007669"/>
    <property type="project" value="InterPro"/>
</dbReference>
<reference evidence="9 10" key="1">
    <citation type="submission" date="2018-10" db="EMBL/GenBank/DDBJ databases">
        <title>Phylogenomics of Brevibacillus.</title>
        <authorList>
            <person name="Dunlap C."/>
        </authorList>
    </citation>
    <scope>NUCLEOTIDE SEQUENCE [LARGE SCALE GENOMIC DNA]</scope>
    <source>
        <strain evidence="9 10">JCM 12215</strain>
    </source>
</reference>
<dbReference type="PANTHER" id="PTHR30290:SF79">
    <property type="entry name" value="DIPEPTIDE-BINDING PROTEIN DPPE"/>
    <property type="match status" value="1"/>
</dbReference>
<dbReference type="GO" id="GO:0015833">
    <property type="term" value="P:peptide transport"/>
    <property type="evidence" value="ECO:0007669"/>
    <property type="project" value="UniProtKB-KW"/>
</dbReference>
<dbReference type="RefSeq" id="WP_122909882.1">
    <property type="nucleotide sequence ID" value="NZ_CBCSBE010000007.1"/>
</dbReference>
<dbReference type="InterPro" id="IPR039424">
    <property type="entry name" value="SBP_5"/>
</dbReference>
<dbReference type="FunFam" id="3.90.76.10:FF:000001">
    <property type="entry name" value="Oligopeptide ABC transporter substrate-binding protein"/>
    <property type="match status" value="1"/>
</dbReference>
<dbReference type="AlphaFoldDB" id="A0A3M8C7V6"/>
<sequence>MRKSTFVLLSSLTIMGSALGGCAGGQEASKPADQTQGQTQPQSNSSQPAEASKPVVEQVLRFNLHSEPPTGDPGIAEDTTSAAVAKALFDGLTRIGPEGKPVEAVAEKIDVSSDLKTYTFILRESKWSNGELVTAHDFEYAWKRALDPKTASNYAYQLYYIKGAEKANKGEGKLEDVGVKALDDKTLQVELENPTPFFLELTAFQTYFPVNKKVVEANPNWAAEANTHLGNGPFKMEEWEHKNKLVLIKNEHYWDLDNVKLDKINFSMVEDENTELSMFENGEIDWAGSPLSSLPTDAMPALKESGTLQVKPVGATYWYKFNTEKPPFNHVKIRKAFAYAINRQSLIDNVLQANQQPAMSAVPPTMALNPDGYFKDNDLETAKKLMSEGMTELGLTTLPPITLSYNTSESHKKIAEAIQDQWRKNLGVEVKLENQEWKVYLETMHEGNYQVGRLGWSGDFNDPINFLELFKEKNGGNNDTRWENPKFKELLNQSATEGDPEKRKAILREAEQIMMDEMPIMPIYFYTHTWVKNEKVKGVFQDGLGAIDWKWTYIE</sequence>
<dbReference type="GO" id="GO:0030288">
    <property type="term" value="C:outer membrane-bounded periplasmic space"/>
    <property type="evidence" value="ECO:0007669"/>
    <property type="project" value="UniProtKB-ARBA"/>
</dbReference>
<feature type="chain" id="PRO_5038618701" evidence="7">
    <location>
        <begin position="21"/>
        <end position="555"/>
    </location>
</feature>
<keyword evidence="10" id="KW-1185">Reference proteome</keyword>
<keyword evidence="3" id="KW-0813">Transport</keyword>